<sequence length="360" mass="41438">MNKIIFGKNVHFNIKSELLSLVEDNLSLYENTTSNLTDVIVSFNNELKDSYTESVNPKILTKLDNGFISHYRNIDVAWFMVDDILNVNLKVKDKSKTRDFISKIISMEFSTQKQMIGQILHELVLVPMTYFFKDIMPIHAATISKNNKAYLFTGTGGVGKSSALLALKDLDVGFISDDIAIISKDAIVYGNMAEPKIYGYNCIGNEMKDLILSDKSIANKLHFKIKNKINTQKVRRKIKPSRLFNQVDVQGTKIEKMFFLFRENTSEFSVEKINANDAKEMSISIISSEYSDFNRFIEWYSYNCTCTKSEAIVRIKDVISNWNYIFDSAFSCLDIFKITIPLDMKHQEYQIKMRELGHEL</sequence>
<dbReference type="InterPro" id="IPR027417">
    <property type="entry name" value="P-loop_NTPase"/>
</dbReference>
<dbReference type="Proteomes" id="UP000348942">
    <property type="component" value="Chromosome 1"/>
</dbReference>
<dbReference type="Gene3D" id="3.40.50.300">
    <property type="entry name" value="P-loop containing nucleotide triphosphate hydrolases"/>
    <property type="match status" value="1"/>
</dbReference>
<dbReference type="RefSeq" id="WP_153445950.1">
    <property type="nucleotide sequence ID" value="NZ_CP045699.1"/>
</dbReference>
<evidence type="ECO:0000313" key="2">
    <source>
        <dbReference type="Proteomes" id="UP000348942"/>
    </source>
</evidence>
<proteinExistence type="predicted"/>
<protein>
    <recommendedName>
        <fullName evidence="3">HPr kinase</fullName>
    </recommendedName>
</protein>
<dbReference type="AlphaFoldDB" id="A0A5Q0TAL7"/>
<reference evidence="1 2" key="1">
    <citation type="submission" date="2019-10" db="EMBL/GenBank/DDBJ databases">
        <title>Vibrio sp. nov., isolated from Coralline algae surface.</title>
        <authorList>
            <person name="Geng Y."/>
            <person name="Zhang X."/>
        </authorList>
    </citation>
    <scope>NUCLEOTIDE SEQUENCE [LARGE SCALE GENOMIC DNA]</scope>
    <source>
        <strain evidence="1 2">SM1977</strain>
    </source>
</reference>
<organism evidence="1 2">
    <name type="scientific">Vibrio algicola</name>
    <dbReference type="NCBI Taxonomy" id="2662262"/>
    <lineage>
        <taxon>Bacteria</taxon>
        <taxon>Pseudomonadati</taxon>
        <taxon>Pseudomonadota</taxon>
        <taxon>Gammaproteobacteria</taxon>
        <taxon>Vibrionales</taxon>
        <taxon>Vibrionaceae</taxon>
        <taxon>Vibrio</taxon>
    </lineage>
</organism>
<dbReference type="EMBL" id="CP045699">
    <property type="protein sequence ID" value="QGA64188.1"/>
    <property type="molecule type" value="Genomic_DNA"/>
</dbReference>
<evidence type="ECO:0000313" key="1">
    <source>
        <dbReference type="EMBL" id="QGA64188.1"/>
    </source>
</evidence>
<evidence type="ECO:0008006" key="3">
    <source>
        <dbReference type="Google" id="ProtNLM"/>
    </source>
</evidence>
<accession>A0A5Q0TAL7</accession>
<dbReference type="SUPFAM" id="SSF53795">
    <property type="entry name" value="PEP carboxykinase-like"/>
    <property type="match status" value="1"/>
</dbReference>
<keyword evidence="2" id="KW-1185">Reference proteome</keyword>
<name>A0A5Q0TAL7_9VIBR</name>
<gene>
    <name evidence="1" type="ORF">GFB47_01335</name>
</gene>